<dbReference type="GO" id="GO:0005975">
    <property type="term" value="P:carbohydrate metabolic process"/>
    <property type="evidence" value="ECO:0007669"/>
    <property type="project" value="InterPro"/>
</dbReference>
<dbReference type="Proteomes" id="UP000025061">
    <property type="component" value="Unassembled WGS sequence"/>
</dbReference>
<dbReference type="EMBL" id="ARYI01000006">
    <property type="protein sequence ID" value="KCZ94846.1"/>
    <property type="molecule type" value="Genomic_DNA"/>
</dbReference>
<evidence type="ECO:0000256" key="1">
    <source>
        <dbReference type="ARBA" id="ARBA00008558"/>
    </source>
</evidence>
<dbReference type="GO" id="GO:0016853">
    <property type="term" value="F:isomerase activity"/>
    <property type="evidence" value="ECO:0007669"/>
    <property type="project" value="UniProtKB-KW"/>
</dbReference>
<evidence type="ECO:0000313" key="4">
    <source>
        <dbReference type="Proteomes" id="UP000025061"/>
    </source>
</evidence>
<protein>
    <submittedName>
        <fullName evidence="3">N-acylglucosamine 2-epimerase</fullName>
    </submittedName>
</protein>
<accession>A0A059FWG4</accession>
<evidence type="ECO:0000256" key="2">
    <source>
        <dbReference type="ARBA" id="ARBA00023235"/>
    </source>
</evidence>
<proteinExistence type="inferred from homology"/>
<dbReference type="OrthoDB" id="9806359at2"/>
<evidence type="ECO:0000313" key="3">
    <source>
        <dbReference type="EMBL" id="KCZ94846.1"/>
    </source>
</evidence>
<keyword evidence="4" id="KW-1185">Reference proteome</keyword>
<dbReference type="RefSeq" id="WP_011645066.1">
    <property type="nucleotide sequence ID" value="NZ_ARYI01000006.1"/>
</dbReference>
<sequence length="380" mass="40976">MSVSALQRRAREARCWLLDSCFPLWADHGVNEAGLFPESLTTSLDEAPAEYTRVRVQARQTYVFSEAWRLGWKRDTAAKLVNAGVATLAGRALNAQGLAGRTLSTSSGHLVDVTSDLYDTAFVLFSLAEAARGPGPAEPAMAAAQGILMNLEKSARDAAQGGYAETLPPPAHRQQNPHMHLLEACLALHAVQPDGGHMARAQELIDLFETKLTAGPNGLLGEHFAPDWSPLPGDPGRIVEPGHQFEWVWLLHAYARQAGEPVSPAAERLYTFALTTLDVEGRAILSAARGGAPIDASRRAWPQTEALKAHLAMLEARRDDRYAAAACRSFDILMDEHLTEDGGWIDHIGADGAVVSNAIPASTGYHVVLAFAELIRVMNA</sequence>
<dbReference type="Gene3D" id="1.50.10.10">
    <property type="match status" value="1"/>
</dbReference>
<dbReference type="AlphaFoldDB" id="A0A059FWG4"/>
<comment type="caution">
    <text evidence="3">The sequence shown here is derived from an EMBL/GenBank/DDBJ whole genome shotgun (WGS) entry which is preliminary data.</text>
</comment>
<dbReference type="Pfam" id="PF07221">
    <property type="entry name" value="GlcNAc_2-epim"/>
    <property type="match status" value="1"/>
</dbReference>
<gene>
    <name evidence="3" type="ORF">HHI_08628</name>
</gene>
<dbReference type="InterPro" id="IPR010819">
    <property type="entry name" value="AGE/CE"/>
</dbReference>
<keyword evidence="2" id="KW-0413">Isomerase</keyword>
<comment type="similarity">
    <text evidence="1">Belongs to the N-acylglucosamine 2-epimerase family.</text>
</comment>
<dbReference type="PATRIC" id="fig|1280951.3.peg.1741"/>
<dbReference type="InterPro" id="IPR008928">
    <property type="entry name" value="6-hairpin_glycosidase_sf"/>
</dbReference>
<dbReference type="SUPFAM" id="SSF48208">
    <property type="entry name" value="Six-hairpin glycosidases"/>
    <property type="match status" value="1"/>
</dbReference>
<reference evidence="3 4" key="1">
    <citation type="submission" date="2013-04" db="EMBL/GenBank/DDBJ databases">
        <title>Hyphomonas hirschiana VP5 Genome Sequencing.</title>
        <authorList>
            <person name="Lai Q."/>
            <person name="Shao Z."/>
        </authorList>
    </citation>
    <scope>NUCLEOTIDE SEQUENCE [LARGE SCALE GENOMIC DNA]</scope>
    <source>
        <strain evidence="3 4">VP5</strain>
    </source>
</reference>
<organism evidence="3 4">
    <name type="scientific">Hyphomonas hirschiana VP5</name>
    <dbReference type="NCBI Taxonomy" id="1280951"/>
    <lineage>
        <taxon>Bacteria</taxon>
        <taxon>Pseudomonadati</taxon>
        <taxon>Pseudomonadota</taxon>
        <taxon>Alphaproteobacteria</taxon>
        <taxon>Hyphomonadales</taxon>
        <taxon>Hyphomonadaceae</taxon>
        <taxon>Hyphomonas</taxon>
    </lineage>
</organism>
<dbReference type="PANTHER" id="PTHR15108">
    <property type="entry name" value="N-ACYLGLUCOSAMINE-2-EPIMERASE"/>
    <property type="match status" value="1"/>
</dbReference>
<dbReference type="InterPro" id="IPR012341">
    <property type="entry name" value="6hp_glycosidase-like_sf"/>
</dbReference>
<name>A0A059FWG4_9PROT</name>